<evidence type="ECO:0000313" key="2">
    <source>
        <dbReference type="Proteomes" id="UP001196413"/>
    </source>
</evidence>
<comment type="caution">
    <text evidence="1">The sequence shown here is derived from an EMBL/GenBank/DDBJ whole genome shotgun (WGS) entry which is preliminary data.</text>
</comment>
<name>A0AAD5QH43_PARTN</name>
<organism evidence="1 2">
    <name type="scientific">Parelaphostrongylus tenuis</name>
    <name type="common">Meningeal worm</name>
    <dbReference type="NCBI Taxonomy" id="148309"/>
    <lineage>
        <taxon>Eukaryota</taxon>
        <taxon>Metazoa</taxon>
        <taxon>Ecdysozoa</taxon>
        <taxon>Nematoda</taxon>
        <taxon>Chromadorea</taxon>
        <taxon>Rhabditida</taxon>
        <taxon>Rhabditina</taxon>
        <taxon>Rhabditomorpha</taxon>
        <taxon>Strongyloidea</taxon>
        <taxon>Metastrongylidae</taxon>
        <taxon>Parelaphostrongylus</taxon>
    </lineage>
</organism>
<proteinExistence type="predicted"/>
<sequence>MRNFELSERLVINCTATYTKNCESNDKFDISLFDEDSVKYFMRGARGIFGVESVRLEFIDDSICGNVSEFSEPRPPEDERCSPPD</sequence>
<keyword evidence="2" id="KW-1185">Reference proteome</keyword>
<dbReference type="Proteomes" id="UP001196413">
    <property type="component" value="Unassembled WGS sequence"/>
</dbReference>
<protein>
    <submittedName>
        <fullName evidence="1">Uncharacterized protein</fullName>
    </submittedName>
</protein>
<dbReference type="AlphaFoldDB" id="A0AAD5QH43"/>
<accession>A0AAD5QH43</accession>
<gene>
    <name evidence="1" type="ORF">KIN20_002981</name>
</gene>
<dbReference type="EMBL" id="JAHQIW010000384">
    <property type="protein sequence ID" value="KAJ1347815.1"/>
    <property type="molecule type" value="Genomic_DNA"/>
</dbReference>
<reference evidence="1" key="1">
    <citation type="submission" date="2021-06" db="EMBL/GenBank/DDBJ databases">
        <title>Parelaphostrongylus tenuis whole genome reference sequence.</title>
        <authorList>
            <person name="Garwood T.J."/>
            <person name="Larsen P.A."/>
            <person name="Fountain-Jones N.M."/>
            <person name="Garbe J.R."/>
            <person name="Macchietto M.G."/>
            <person name="Kania S.A."/>
            <person name="Gerhold R.W."/>
            <person name="Richards J.E."/>
            <person name="Wolf T.M."/>
        </authorList>
    </citation>
    <scope>NUCLEOTIDE SEQUENCE</scope>
    <source>
        <strain evidence="1">MNPRO001-30</strain>
        <tissue evidence="1">Meninges</tissue>
    </source>
</reference>
<evidence type="ECO:0000313" key="1">
    <source>
        <dbReference type="EMBL" id="KAJ1347815.1"/>
    </source>
</evidence>